<proteinExistence type="predicted"/>
<feature type="region of interest" description="Disordered" evidence="2">
    <location>
        <begin position="571"/>
        <end position="603"/>
    </location>
</feature>
<keyword evidence="5" id="KW-1185">Reference proteome</keyword>
<feature type="compositionally biased region" description="Polar residues" evidence="2">
    <location>
        <begin position="323"/>
        <end position="335"/>
    </location>
</feature>
<dbReference type="InterPro" id="IPR002942">
    <property type="entry name" value="S4_RNA-bd"/>
</dbReference>
<dbReference type="InterPro" id="IPR036986">
    <property type="entry name" value="S4_RNA-bd_sf"/>
</dbReference>
<dbReference type="AlphaFoldDB" id="A0A9N8DEC4"/>
<dbReference type="GO" id="GO:0005737">
    <property type="term" value="C:cytoplasm"/>
    <property type="evidence" value="ECO:0007669"/>
    <property type="project" value="TreeGrafter"/>
</dbReference>
<dbReference type="Gene3D" id="3.10.290.10">
    <property type="entry name" value="RNA-binding S4 domain"/>
    <property type="match status" value="1"/>
</dbReference>
<feature type="compositionally biased region" description="Acidic residues" evidence="2">
    <location>
        <begin position="577"/>
        <end position="603"/>
    </location>
</feature>
<dbReference type="PANTHER" id="PTHR11538">
    <property type="entry name" value="PHENYLALANYL-TRNA SYNTHETASE"/>
    <property type="match status" value="1"/>
</dbReference>
<sequence length="763" mass="84692">MRILTVGDGDLTLSLALARCYGSQIKLTATTLCSSYQELCDTYSNSADVIQELTRQRQATVLYGVDATKLSQNPELVAASVFDLIVFHHPHLGLMTSNDSASDEQFQAQRHFVLLAHYLASAKALLLLQCREHVPATTVNHDNHYNPMIHLCITHHQAQTWEMKRAAQRNGLRLVQTAKTNAPFHAIINPLFYTTTTKLTNLPKEPGFAAPRRYRNGKLGSHHYLAGYGYMHRRTHGEKHAGKADMNVEGSKHYFFVANDDDNQPQNDTGKAESGESSIFSCDICGLTCESKDALNNHLEAPALPDPPAMDINEKKRPPPTTEHGSNNNFGARDTTATVSNNEDQIVADSNNSWLVTKEHSGKRLRRFLQHVAFPKRARKKCDKLVTEGQILVNGSVAKDTSRILTSGDVVSTNEKDVTFKLQAIHASLQPDLPMLAAWDGPKHSNPGSSDDGRSCNTNTNALVVVVNKPVGMRTKGIYESARTIEQIVSDQLEARYHSLSSVDTGIGGLCVLQRQPVGGKKKIDNQDFVELDNIRLESKFTALVHGHVPSEWDDPGIQVAVPIRSIRKWGQQREELQDDESDPASTMIEEDNDDDEDQGVDDDNTEWAMKIVCTERTLTRGRSQDDEPAPALCTLQISTTCQASGLCRAIILYLRKQRYPVVGDRLCQRELGQLPRSMRNRIKKKLLMGCFGVQLSATVRSSSIDKKIGEPTSTNVSVVVEDDKTRSSVVDCQVDIPERYSANFWQSHWENATTLDPNASTS</sequence>
<name>A0A9N8DEC4_9STRA</name>
<dbReference type="PANTHER" id="PTHR11538:SF26">
    <property type="entry name" value="FERREDOXIN-FOLD ANTICODON-BINDING DOMAIN-CONTAINING PROTEIN 1"/>
    <property type="match status" value="1"/>
</dbReference>
<dbReference type="Pfam" id="PF01479">
    <property type="entry name" value="S4"/>
    <property type="match status" value="1"/>
</dbReference>
<evidence type="ECO:0000313" key="5">
    <source>
        <dbReference type="Proteomes" id="UP001153069"/>
    </source>
</evidence>
<comment type="caution">
    <text evidence="4">The sequence shown here is derived from an EMBL/GenBank/DDBJ whole genome shotgun (WGS) entry which is preliminary data.</text>
</comment>
<keyword evidence="1" id="KW-0694">RNA-binding</keyword>
<accession>A0A9N8DEC4</accession>
<reference evidence="4" key="1">
    <citation type="submission" date="2020-06" db="EMBL/GenBank/DDBJ databases">
        <authorList>
            <consortium name="Plant Systems Biology data submission"/>
        </authorList>
    </citation>
    <scope>NUCLEOTIDE SEQUENCE</scope>
    <source>
        <strain evidence="4">D6</strain>
    </source>
</reference>
<dbReference type="GO" id="GO:0070475">
    <property type="term" value="P:rRNA base methylation"/>
    <property type="evidence" value="ECO:0007669"/>
    <property type="project" value="InterPro"/>
</dbReference>
<dbReference type="EMBL" id="CAICTM010000102">
    <property type="protein sequence ID" value="CAB9501232.1"/>
    <property type="molecule type" value="Genomic_DNA"/>
</dbReference>
<dbReference type="GO" id="GO:0003723">
    <property type="term" value="F:RNA binding"/>
    <property type="evidence" value="ECO:0007669"/>
    <property type="project" value="UniProtKB-KW"/>
</dbReference>
<dbReference type="CDD" id="cd00165">
    <property type="entry name" value="S4"/>
    <property type="match status" value="1"/>
</dbReference>
<evidence type="ECO:0000259" key="3">
    <source>
        <dbReference type="SMART" id="SM00363"/>
    </source>
</evidence>
<evidence type="ECO:0000256" key="2">
    <source>
        <dbReference type="SAM" id="MobiDB-lite"/>
    </source>
</evidence>
<dbReference type="OrthoDB" id="273345at2759"/>
<dbReference type="InterPro" id="IPR019446">
    <property type="entry name" value="BMT5-like"/>
</dbReference>
<dbReference type="Proteomes" id="UP001153069">
    <property type="component" value="Unassembled WGS sequence"/>
</dbReference>
<dbReference type="SUPFAM" id="SSF55174">
    <property type="entry name" value="Alpha-L RNA-binding motif"/>
    <property type="match status" value="1"/>
</dbReference>
<organism evidence="4 5">
    <name type="scientific">Seminavis robusta</name>
    <dbReference type="NCBI Taxonomy" id="568900"/>
    <lineage>
        <taxon>Eukaryota</taxon>
        <taxon>Sar</taxon>
        <taxon>Stramenopiles</taxon>
        <taxon>Ochrophyta</taxon>
        <taxon>Bacillariophyta</taxon>
        <taxon>Bacillariophyceae</taxon>
        <taxon>Bacillariophycidae</taxon>
        <taxon>Naviculales</taxon>
        <taxon>Naviculaceae</taxon>
        <taxon>Seminavis</taxon>
    </lineage>
</organism>
<feature type="domain" description="RNA-binding S4" evidence="3">
    <location>
        <begin position="363"/>
        <end position="426"/>
    </location>
</feature>
<dbReference type="Pfam" id="PF10354">
    <property type="entry name" value="BMT5-like"/>
    <property type="match status" value="1"/>
</dbReference>
<dbReference type="GO" id="GO:0070042">
    <property type="term" value="F:rRNA (uridine-N3-)-methyltransferase activity"/>
    <property type="evidence" value="ECO:0007669"/>
    <property type="project" value="InterPro"/>
</dbReference>
<feature type="region of interest" description="Disordered" evidence="2">
    <location>
        <begin position="299"/>
        <end position="335"/>
    </location>
</feature>
<evidence type="ECO:0000256" key="1">
    <source>
        <dbReference type="PROSITE-ProRule" id="PRU00182"/>
    </source>
</evidence>
<dbReference type="PROSITE" id="PS50889">
    <property type="entry name" value="S4"/>
    <property type="match status" value="1"/>
</dbReference>
<protein>
    <recommendedName>
        <fullName evidence="3">RNA-binding S4 domain-containing protein</fullName>
    </recommendedName>
</protein>
<evidence type="ECO:0000313" key="4">
    <source>
        <dbReference type="EMBL" id="CAB9501232.1"/>
    </source>
</evidence>
<feature type="region of interest" description="Disordered" evidence="2">
    <location>
        <begin position="436"/>
        <end position="456"/>
    </location>
</feature>
<gene>
    <name evidence="4" type="ORF">SEMRO_103_G052360.2</name>
</gene>
<dbReference type="SMART" id="SM00363">
    <property type="entry name" value="S4"/>
    <property type="match status" value="1"/>
</dbReference>